<keyword evidence="3" id="KW-1185">Reference proteome</keyword>
<sequence length="213" mass="23180">MILPAPFATIIVSGPCPRKLHHDVSLLHKNQTKSCQCPSHPVSIVDCHGASSLPERPVTERRAMCLARGVSSDLTWFSRRPSLLAATVASSVWSCTLSNDTQLRRLYLQDEQHICQDLAFHHPHILRSPQRSYGGSSQARQASPSRAPEVEMGAPQPPPSVNKLLIADSKVNTSLLLASSELEASAQMLSTLTFAVSLATSRISLIRALALSW</sequence>
<evidence type="ECO:0000313" key="2">
    <source>
        <dbReference type="EMBL" id="KAL2786050.1"/>
    </source>
</evidence>
<comment type="caution">
    <text evidence="2">The sequence shown here is derived from an EMBL/GenBank/DDBJ whole genome shotgun (WGS) entry which is preliminary data.</text>
</comment>
<evidence type="ECO:0000313" key="3">
    <source>
        <dbReference type="Proteomes" id="UP001610563"/>
    </source>
</evidence>
<evidence type="ECO:0000256" key="1">
    <source>
        <dbReference type="SAM" id="MobiDB-lite"/>
    </source>
</evidence>
<reference evidence="2 3" key="1">
    <citation type="submission" date="2024-07" db="EMBL/GenBank/DDBJ databases">
        <title>Section-level genome sequencing and comparative genomics of Aspergillus sections Usti and Cavernicolus.</title>
        <authorList>
            <consortium name="Lawrence Berkeley National Laboratory"/>
            <person name="Nybo J.L."/>
            <person name="Vesth T.C."/>
            <person name="Theobald S."/>
            <person name="Frisvad J.C."/>
            <person name="Larsen T.O."/>
            <person name="Kjaerboelling I."/>
            <person name="Rothschild-Mancinelli K."/>
            <person name="Lyhne E.K."/>
            <person name="Kogle M.E."/>
            <person name="Barry K."/>
            <person name="Clum A."/>
            <person name="Na H."/>
            <person name="Ledsgaard L."/>
            <person name="Lin J."/>
            <person name="Lipzen A."/>
            <person name="Kuo A."/>
            <person name="Riley R."/>
            <person name="Mondo S."/>
            <person name="Labutti K."/>
            <person name="Haridas S."/>
            <person name="Pangalinan J."/>
            <person name="Salamov A.A."/>
            <person name="Simmons B.A."/>
            <person name="Magnuson J.K."/>
            <person name="Chen J."/>
            <person name="Drula E."/>
            <person name="Henrissat B."/>
            <person name="Wiebenga A."/>
            <person name="Lubbers R.J."/>
            <person name="Gomes A.C."/>
            <person name="Makela M.R."/>
            <person name="Stajich J."/>
            <person name="Grigoriev I.V."/>
            <person name="Mortensen U.H."/>
            <person name="De Vries R.P."/>
            <person name="Baker S.E."/>
            <person name="Andersen M.R."/>
        </authorList>
    </citation>
    <scope>NUCLEOTIDE SEQUENCE [LARGE SCALE GENOMIC DNA]</scope>
    <source>
        <strain evidence="2 3">CBS 209.92</strain>
    </source>
</reference>
<feature type="compositionally biased region" description="Low complexity" evidence="1">
    <location>
        <begin position="134"/>
        <end position="147"/>
    </location>
</feature>
<organism evidence="2 3">
    <name type="scientific">Aspergillus keveii</name>
    <dbReference type="NCBI Taxonomy" id="714993"/>
    <lineage>
        <taxon>Eukaryota</taxon>
        <taxon>Fungi</taxon>
        <taxon>Dikarya</taxon>
        <taxon>Ascomycota</taxon>
        <taxon>Pezizomycotina</taxon>
        <taxon>Eurotiomycetes</taxon>
        <taxon>Eurotiomycetidae</taxon>
        <taxon>Eurotiales</taxon>
        <taxon>Aspergillaceae</taxon>
        <taxon>Aspergillus</taxon>
        <taxon>Aspergillus subgen. Nidulantes</taxon>
    </lineage>
</organism>
<dbReference type="Proteomes" id="UP001610563">
    <property type="component" value="Unassembled WGS sequence"/>
</dbReference>
<gene>
    <name evidence="2" type="ORF">BJX66DRAFT_42259</name>
</gene>
<protein>
    <submittedName>
        <fullName evidence="2">Uncharacterized protein</fullName>
    </submittedName>
</protein>
<feature type="region of interest" description="Disordered" evidence="1">
    <location>
        <begin position="128"/>
        <end position="159"/>
    </location>
</feature>
<accession>A0ABR4FS25</accession>
<proteinExistence type="predicted"/>
<name>A0ABR4FS25_9EURO</name>
<dbReference type="EMBL" id="JBFTWV010000127">
    <property type="protein sequence ID" value="KAL2786050.1"/>
    <property type="molecule type" value="Genomic_DNA"/>
</dbReference>